<comment type="caution">
    <text evidence="8">The sequence shown here is derived from an EMBL/GenBank/DDBJ whole genome shotgun (WGS) entry which is preliminary data.</text>
</comment>
<feature type="compositionally biased region" description="Low complexity" evidence="7">
    <location>
        <begin position="311"/>
        <end position="322"/>
    </location>
</feature>
<dbReference type="InterPro" id="IPR012173">
    <property type="entry name" value="Mpp10"/>
</dbReference>
<keyword evidence="4" id="KW-0539">Nucleus</keyword>
<feature type="region of interest" description="Disordered" evidence="7">
    <location>
        <begin position="303"/>
        <end position="353"/>
    </location>
</feature>
<dbReference type="OrthoDB" id="445326at2759"/>
<dbReference type="GO" id="GO:0006364">
    <property type="term" value="P:rRNA processing"/>
    <property type="evidence" value="ECO:0007669"/>
    <property type="project" value="UniProtKB-KW"/>
</dbReference>
<protein>
    <submittedName>
        <fullName evidence="8">Putative U3 small nucleolar ribonucleoprotein MPP10</fullName>
    </submittedName>
</protein>
<dbReference type="GO" id="GO:0005732">
    <property type="term" value="C:sno(s)RNA-containing ribonucleoprotein complex"/>
    <property type="evidence" value="ECO:0007669"/>
    <property type="project" value="InterPro"/>
</dbReference>
<evidence type="ECO:0000256" key="2">
    <source>
        <dbReference type="ARBA" id="ARBA00022517"/>
    </source>
</evidence>
<proteinExistence type="inferred from homology"/>
<reference evidence="8 9" key="1">
    <citation type="submission" date="2019-03" db="EMBL/GenBank/DDBJ databases">
        <title>Single cell metagenomics reveals metabolic interactions within the superorganism composed of flagellate Streblomastix strix and complex community of Bacteroidetes bacteria on its surface.</title>
        <authorList>
            <person name="Treitli S.C."/>
            <person name="Kolisko M."/>
            <person name="Husnik F."/>
            <person name="Keeling P."/>
            <person name="Hampl V."/>
        </authorList>
    </citation>
    <scope>NUCLEOTIDE SEQUENCE [LARGE SCALE GENOMIC DNA]</scope>
    <source>
        <strain evidence="8">ST1C</strain>
    </source>
</reference>
<keyword evidence="2" id="KW-0690">Ribosome biogenesis</keyword>
<comment type="subcellular location">
    <subcellularLocation>
        <location evidence="1">Nucleus</location>
        <location evidence="1">Nucleolus</location>
    </subcellularLocation>
</comment>
<evidence type="ECO:0000313" key="9">
    <source>
        <dbReference type="Proteomes" id="UP000324800"/>
    </source>
</evidence>
<dbReference type="EMBL" id="SNRW01001028">
    <property type="protein sequence ID" value="KAA6398130.1"/>
    <property type="molecule type" value="Genomic_DNA"/>
</dbReference>
<keyword evidence="5 8" id="KW-0687">Ribonucleoprotein</keyword>
<evidence type="ECO:0000256" key="5">
    <source>
        <dbReference type="ARBA" id="ARBA00023274"/>
    </source>
</evidence>
<dbReference type="AlphaFoldDB" id="A0A5J4WT55"/>
<evidence type="ECO:0000256" key="1">
    <source>
        <dbReference type="ARBA" id="ARBA00004604"/>
    </source>
</evidence>
<feature type="compositionally biased region" description="Basic and acidic residues" evidence="7">
    <location>
        <begin position="388"/>
        <end position="399"/>
    </location>
</feature>
<feature type="compositionally biased region" description="Basic and acidic residues" evidence="7">
    <location>
        <begin position="198"/>
        <end position="207"/>
    </location>
</feature>
<keyword evidence="3" id="KW-0698">rRNA processing</keyword>
<feature type="compositionally biased region" description="Basic and acidic residues" evidence="7">
    <location>
        <begin position="330"/>
        <end position="352"/>
    </location>
</feature>
<feature type="region of interest" description="Disordered" evidence="7">
    <location>
        <begin position="198"/>
        <end position="248"/>
    </location>
</feature>
<evidence type="ECO:0000313" key="8">
    <source>
        <dbReference type="EMBL" id="KAA6398130.1"/>
    </source>
</evidence>
<evidence type="ECO:0000256" key="6">
    <source>
        <dbReference type="ARBA" id="ARBA00029455"/>
    </source>
</evidence>
<dbReference type="PANTHER" id="PTHR17039">
    <property type="entry name" value="U3 SMALL NUCLEOLAR RIBONUCLEOPROTEIN PROTEIN MPP10"/>
    <property type="match status" value="1"/>
</dbReference>
<gene>
    <name evidence="8" type="ORF">EZS28_006342</name>
</gene>
<feature type="region of interest" description="Disordered" evidence="7">
    <location>
        <begin position="365"/>
        <end position="399"/>
    </location>
</feature>
<feature type="compositionally biased region" description="Basic and acidic residues" evidence="7">
    <location>
        <begin position="214"/>
        <end position="240"/>
    </location>
</feature>
<dbReference type="GO" id="GO:0034457">
    <property type="term" value="C:Mpp10 complex"/>
    <property type="evidence" value="ECO:0007669"/>
    <property type="project" value="InterPro"/>
</dbReference>
<comment type="similarity">
    <text evidence="6">Belongs to the MPP10 family.</text>
</comment>
<dbReference type="Proteomes" id="UP000324800">
    <property type="component" value="Unassembled WGS sequence"/>
</dbReference>
<accession>A0A5J4WT55</accession>
<dbReference type="PANTHER" id="PTHR17039:SF0">
    <property type="entry name" value="U3 SMALL NUCLEOLAR RIBONUCLEOPROTEIN PROTEIN MPP10"/>
    <property type="match status" value="1"/>
</dbReference>
<dbReference type="Pfam" id="PF04006">
    <property type="entry name" value="Mpp10"/>
    <property type="match status" value="1"/>
</dbReference>
<evidence type="ECO:0000256" key="3">
    <source>
        <dbReference type="ARBA" id="ARBA00022552"/>
    </source>
</evidence>
<dbReference type="GO" id="GO:0032040">
    <property type="term" value="C:small-subunit processome"/>
    <property type="evidence" value="ECO:0007669"/>
    <property type="project" value="TreeGrafter"/>
</dbReference>
<evidence type="ECO:0000256" key="7">
    <source>
        <dbReference type="SAM" id="MobiDB-lite"/>
    </source>
</evidence>
<name>A0A5J4WT55_9EUKA</name>
<sequence>MNTKSTFSKQQEVLARRKAQIEKELVAAPPWQLTGEVVANQRPQDSLLDEFVEFQTVNRVVPTITEETRIQIEDLIKSRIQENLFDNVVRKTIKQSAIQTHLQQVSTKKSEIGLGEIYTQQYEEQALGVKKEDPLEAEHLALVGQWQRISSKLDALSHQQYTPHISMPKDSAAVLNVAALTEEATPLFISTSSRLTPKEIKKPENKPKSRKTKKESFAKNKIIKDHSISTGVSREREKQMKNTAASGEKIDEEEINKDTTKMTKQLQEQSLINKKGINTPRQREEESKRMALIELQKMSGKNVTVTGDGVNQNQQQNQQQNQMKKKKRKRDEEAEIVRKADRDGKQMMEKMKSSAQFFRQMENSAQKAINEGDNLDMKQGKGIKRIRRSESSDALHFKL</sequence>
<organism evidence="8 9">
    <name type="scientific">Streblomastix strix</name>
    <dbReference type="NCBI Taxonomy" id="222440"/>
    <lineage>
        <taxon>Eukaryota</taxon>
        <taxon>Metamonada</taxon>
        <taxon>Preaxostyla</taxon>
        <taxon>Oxymonadida</taxon>
        <taxon>Streblomastigidae</taxon>
        <taxon>Streblomastix</taxon>
    </lineage>
</organism>
<evidence type="ECO:0000256" key="4">
    <source>
        <dbReference type="ARBA" id="ARBA00023242"/>
    </source>
</evidence>